<evidence type="ECO:0000313" key="3">
    <source>
        <dbReference type="EMBL" id="KAF6447690.1"/>
    </source>
</evidence>
<organism evidence="3 4">
    <name type="scientific">Rousettus aegyptiacus</name>
    <name type="common">Egyptian fruit bat</name>
    <name type="synonym">Pteropus aegyptiacus</name>
    <dbReference type="NCBI Taxonomy" id="9407"/>
    <lineage>
        <taxon>Eukaryota</taxon>
        <taxon>Metazoa</taxon>
        <taxon>Chordata</taxon>
        <taxon>Craniata</taxon>
        <taxon>Vertebrata</taxon>
        <taxon>Euteleostomi</taxon>
        <taxon>Mammalia</taxon>
        <taxon>Eutheria</taxon>
        <taxon>Laurasiatheria</taxon>
        <taxon>Chiroptera</taxon>
        <taxon>Yinpterochiroptera</taxon>
        <taxon>Pteropodoidea</taxon>
        <taxon>Pteropodidae</taxon>
        <taxon>Rousettinae</taxon>
        <taxon>Rousettus</taxon>
    </lineage>
</organism>
<keyword evidence="2" id="KW-1133">Transmembrane helix</keyword>
<dbReference type="EMBL" id="JACASE010000007">
    <property type="protein sequence ID" value="KAF6447690.1"/>
    <property type="molecule type" value="Genomic_DNA"/>
</dbReference>
<keyword evidence="2" id="KW-0472">Membrane</keyword>
<dbReference type="Proteomes" id="UP000593571">
    <property type="component" value="Unassembled WGS sequence"/>
</dbReference>
<comment type="caution">
    <text evidence="3">The sequence shown here is derived from an EMBL/GenBank/DDBJ whole genome shotgun (WGS) entry which is preliminary data.</text>
</comment>
<reference evidence="3 4" key="1">
    <citation type="journal article" date="2020" name="Nature">
        <title>Six reference-quality genomes reveal evolution of bat adaptations.</title>
        <authorList>
            <person name="Jebb D."/>
            <person name="Huang Z."/>
            <person name="Pippel M."/>
            <person name="Hughes G.M."/>
            <person name="Lavrichenko K."/>
            <person name="Devanna P."/>
            <person name="Winkler S."/>
            <person name="Jermiin L.S."/>
            <person name="Skirmuntt E.C."/>
            <person name="Katzourakis A."/>
            <person name="Burkitt-Gray L."/>
            <person name="Ray D.A."/>
            <person name="Sullivan K.A.M."/>
            <person name="Roscito J.G."/>
            <person name="Kirilenko B.M."/>
            <person name="Davalos L.M."/>
            <person name="Corthals A.P."/>
            <person name="Power M.L."/>
            <person name="Jones G."/>
            <person name="Ransome R.D."/>
            <person name="Dechmann D.K.N."/>
            <person name="Locatelli A.G."/>
            <person name="Puechmaille S.J."/>
            <person name="Fedrigo O."/>
            <person name="Jarvis E.D."/>
            <person name="Hiller M."/>
            <person name="Vernes S.C."/>
            <person name="Myers E.W."/>
            <person name="Teeling E.C."/>
        </authorList>
    </citation>
    <scope>NUCLEOTIDE SEQUENCE [LARGE SCALE GENOMIC DNA]</scope>
    <source>
        <strain evidence="3">MRouAeg1</strain>
        <tissue evidence="3">Muscle</tissue>
    </source>
</reference>
<name>A0A7J8FJC8_ROUAE</name>
<keyword evidence="2" id="KW-0812">Transmembrane</keyword>
<keyword evidence="4" id="KW-1185">Reference proteome</keyword>
<gene>
    <name evidence="3" type="ORF">HJG63_012069</name>
</gene>
<accession>A0A7J8FJC8</accession>
<feature type="region of interest" description="Disordered" evidence="1">
    <location>
        <begin position="93"/>
        <end position="113"/>
    </location>
</feature>
<evidence type="ECO:0000256" key="1">
    <source>
        <dbReference type="SAM" id="MobiDB-lite"/>
    </source>
</evidence>
<feature type="region of interest" description="Disordered" evidence="1">
    <location>
        <begin position="37"/>
        <end position="74"/>
    </location>
</feature>
<evidence type="ECO:0000256" key="2">
    <source>
        <dbReference type="SAM" id="Phobius"/>
    </source>
</evidence>
<evidence type="ECO:0000313" key="4">
    <source>
        <dbReference type="Proteomes" id="UP000593571"/>
    </source>
</evidence>
<sequence length="280" mass="31281">MVGPCLFRRESRPTWVLFFLRFEVRAARRPGLVPIAPNPGSLGDRHARCGGPFSARPPRKGYPSSSSGETAVPGPPSFRAACARPAFIGHPRGPRRAGVRVSRRHGPGVRMRPLSPPARAWGAQCPPPLHLLPSHFSVRFCRRHGYRHPVISISCRFPPYYRLSLNRILTTIIGFIMRLGSVYLIIFYFRSRSSFPVFVSVDPGGIKRFLHERGSYSRSRHGGGRPECSSPGTRIGTCVRFLAANVRFTMISTLSDLRKACLQCLACTQTHMCRHTPSHR</sequence>
<protein>
    <submittedName>
        <fullName evidence="3">Uncharacterized protein</fullName>
    </submittedName>
</protein>
<proteinExistence type="predicted"/>
<feature type="transmembrane region" description="Helical" evidence="2">
    <location>
        <begin position="168"/>
        <end position="189"/>
    </location>
</feature>
<feature type="compositionally biased region" description="Basic residues" evidence="1">
    <location>
        <begin position="93"/>
        <end position="107"/>
    </location>
</feature>
<dbReference type="AlphaFoldDB" id="A0A7J8FJC8"/>